<gene>
    <name evidence="1" type="ORF">OBBRIDRAFT_824486</name>
</gene>
<evidence type="ECO:0000313" key="2">
    <source>
        <dbReference type="Proteomes" id="UP000250043"/>
    </source>
</evidence>
<dbReference type="Proteomes" id="UP000250043">
    <property type="component" value="Unassembled WGS sequence"/>
</dbReference>
<dbReference type="InterPro" id="IPR022025">
    <property type="entry name" value="Amidoligase_2"/>
</dbReference>
<dbReference type="PANTHER" id="PTHR36847:SF1">
    <property type="entry name" value="AMIDOLIGASE ENZYME"/>
    <property type="match status" value="1"/>
</dbReference>
<evidence type="ECO:0000313" key="1">
    <source>
        <dbReference type="EMBL" id="OCH92856.1"/>
    </source>
</evidence>
<dbReference type="AlphaFoldDB" id="A0A8E2AYF0"/>
<proteinExistence type="predicted"/>
<dbReference type="PANTHER" id="PTHR36847">
    <property type="entry name" value="AMIDOLIGASE ENZYME"/>
    <property type="match status" value="1"/>
</dbReference>
<protein>
    <recommendedName>
        <fullName evidence="3">Amidoligase enzyme</fullName>
    </recommendedName>
</protein>
<accession>A0A8E2AYF0</accession>
<keyword evidence="2" id="KW-1185">Reference proteome</keyword>
<sequence>MHVYATPYESACMIFRSNKVPPISALFLTMVSSKSTDVKELFTVGIELEFVTSGDRKRIYDEIAGWLNSQPEEKGLQAIGVTDPAKQYPEKWVVKPDLSIEESDNRVDPPRVGVEIVSPVFIDYPANSDKEWKKRVGYLLDAVSEKYQIAVNKSTGFHAHIGLGIKSPKIGVEFTLIDLKKIAILYWMYEACFDALHPYHRGSLMSGRINIYIRSIRTNSELLDYQDDPQGVLDMIWGAQTVQQLCDIMNPIPTDLINIQRPEDHTRHYKVNFRSHPRTGTVEFRQHQGTMDKDAICTWVRFVLEFVRCALVTSEAKLKRWGVQPSTLEGFMLNNTSNKNSLYQSMIRSRDRLQRLQAQQS</sequence>
<dbReference type="Pfam" id="PF12224">
    <property type="entry name" value="Amidoligase_2"/>
    <property type="match status" value="1"/>
</dbReference>
<dbReference type="EMBL" id="KV722363">
    <property type="protein sequence ID" value="OCH92856.1"/>
    <property type="molecule type" value="Genomic_DNA"/>
</dbReference>
<organism evidence="1 2">
    <name type="scientific">Obba rivulosa</name>
    <dbReference type="NCBI Taxonomy" id="1052685"/>
    <lineage>
        <taxon>Eukaryota</taxon>
        <taxon>Fungi</taxon>
        <taxon>Dikarya</taxon>
        <taxon>Basidiomycota</taxon>
        <taxon>Agaricomycotina</taxon>
        <taxon>Agaricomycetes</taxon>
        <taxon>Polyporales</taxon>
        <taxon>Gelatoporiaceae</taxon>
        <taxon>Obba</taxon>
    </lineage>
</organism>
<dbReference type="OrthoDB" id="412402at2759"/>
<name>A0A8E2AYF0_9APHY</name>
<evidence type="ECO:0008006" key="3">
    <source>
        <dbReference type="Google" id="ProtNLM"/>
    </source>
</evidence>
<reference evidence="1 2" key="1">
    <citation type="submission" date="2016-07" db="EMBL/GenBank/DDBJ databases">
        <title>Draft genome of the white-rot fungus Obba rivulosa 3A-2.</title>
        <authorList>
            <consortium name="DOE Joint Genome Institute"/>
            <person name="Miettinen O."/>
            <person name="Riley R."/>
            <person name="Acob R."/>
            <person name="Barry K."/>
            <person name="Cullen D."/>
            <person name="De Vries R."/>
            <person name="Hainaut M."/>
            <person name="Hatakka A."/>
            <person name="Henrissat B."/>
            <person name="Hilden K."/>
            <person name="Kuo R."/>
            <person name="Labutti K."/>
            <person name="Lipzen A."/>
            <person name="Makela M.R."/>
            <person name="Sandor L."/>
            <person name="Spatafora J.W."/>
            <person name="Grigoriev I.V."/>
            <person name="Hibbett D.S."/>
        </authorList>
    </citation>
    <scope>NUCLEOTIDE SEQUENCE [LARGE SCALE GENOMIC DNA]</scope>
    <source>
        <strain evidence="1 2">3A-2</strain>
    </source>
</reference>